<keyword evidence="5" id="KW-0819">tRNA processing</keyword>
<dbReference type="GO" id="GO:0046872">
    <property type="term" value="F:metal ion binding"/>
    <property type="evidence" value="ECO:0007669"/>
    <property type="project" value="UniProtKB-KW"/>
</dbReference>
<dbReference type="SUPFAM" id="SSF52540">
    <property type="entry name" value="P-loop containing nucleoside triphosphate hydrolases"/>
    <property type="match status" value="1"/>
</dbReference>
<evidence type="ECO:0000256" key="3">
    <source>
        <dbReference type="ARBA" id="ARBA00019010"/>
    </source>
</evidence>
<sequence length="147" mass="17009">MISTQIYKQSELANVAKKVLLMRPNIIALEGPMGAGKTTLTKVLARTLGIKEEIVSPTFVLHRPYSGKNGITFNHIDCWRMEKFGELQHIGLQKMIGEKSTIVIEWADRFEKEIKRLSKKEIKLVWVKIEYGEKKNERRISYEDIGY</sequence>
<dbReference type="CDD" id="cd02019">
    <property type="entry name" value="NK"/>
    <property type="match status" value="1"/>
</dbReference>
<dbReference type="NCBIfam" id="TIGR00150">
    <property type="entry name" value="T6A_YjeE"/>
    <property type="match status" value="1"/>
</dbReference>
<reference evidence="11 12" key="1">
    <citation type="journal article" date="2016" name="Nat. Commun.">
        <title>Thousands of microbial genomes shed light on interconnected biogeochemical processes in an aquifer system.</title>
        <authorList>
            <person name="Anantharaman K."/>
            <person name="Brown C.T."/>
            <person name="Hug L.A."/>
            <person name="Sharon I."/>
            <person name="Castelle C.J."/>
            <person name="Probst A.J."/>
            <person name="Thomas B.C."/>
            <person name="Singh A."/>
            <person name="Wilkins M.J."/>
            <person name="Karaoz U."/>
            <person name="Brodie E.L."/>
            <person name="Williams K.H."/>
            <person name="Hubbard S.S."/>
            <person name="Banfield J.F."/>
        </authorList>
    </citation>
    <scope>NUCLEOTIDE SEQUENCE [LARGE SCALE GENOMIC DNA]</scope>
</reference>
<dbReference type="AlphaFoldDB" id="A0A1F4ZB49"/>
<evidence type="ECO:0000256" key="5">
    <source>
        <dbReference type="ARBA" id="ARBA00022694"/>
    </source>
</evidence>
<dbReference type="PANTHER" id="PTHR33540:SF2">
    <property type="entry name" value="TRNA THREONYLCARBAMOYLADENOSINE BIOSYNTHESIS PROTEIN TSAE"/>
    <property type="match status" value="1"/>
</dbReference>
<keyword evidence="7" id="KW-0547">Nucleotide-binding</keyword>
<keyword evidence="6" id="KW-0479">Metal-binding</keyword>
<organism evidence="11 12">
    <name type="scientific">Candidatus Amesbacteria bacterium RIFCSPLOWO2_01_FULL_48_25</name>
    <dbReference type="NCBI Taxonomy" id="1797259"/>
    <lineage>
        <taxon>Bacteria</taxon>
        <taxon>Candidatus Amesiibacteriota</taxon>
    </lineage>
</organism>
<evidence type="ECO:0000256" key="9">
    <source>
        <dbReference type="ARBA" id="ARBA00022842"/>
    </source>
</evidence>
<dbReference type="GO" id="GO:0002949">
    <property type="term" value="P:tRNA threonylcarbamoyladenosine modification"/>
    <property type="evidence" value="ECO:0007669"/>
    <property type="project" value="InterPro"/>
</dbReference>
<comment type="subcellular location">
    <subcellularLocation>
        <location evidence="1">Cytoplasm</location>
    </subcellularLocation>
</comment>
<dbReference type="InterPro" id="IPR027417">
    <property type="entry name" value="P-loop_NTPase"/>
</dbReference>
<dbReference type="GO" id="GO:0016740">
    <property type="term" value="F:transferase activity"/>
    <property type="evidence" value="ECO:0007669"/>
    <property type="project" value="UniProtKB-KW"/>
</dbReference>
<name>A0A1F4ZB49_9BACT</name>
<proteinExistence type="inferred from homology"/>
<evidence type="ECO:0000256" key="6">
    <source>
        <dbReference type="ARBA" id="ARBA00022723"/>
    </source>
</evidence>
<keyword evidence="9" id="KW-0460">Magnesium</keyword>
<evidence type="ECO:0000256" key="1">
    <source>
        <dbReference type="ARBA" id="ARBA00004496"/>
    </source>
</evidence>
<dbReference type="Gene3D" id="3.40.50.300">
    <property type="entry name" value="P-loop containing nucleotide triphosphate hydrolases"/>
    <property type="match status" value="1"/>
</dbReference>
<evidence type="ECO:0000256" key="8">
    <source>
        <dbReference type="ARBA" id="ARBA00022840"/>
    </source>
</evidence>
<evidence type="ECO:0000256" key="2">
    <source>
        <dbReference type="ARBA" id="ARBA00007599"/>
    </source>
</evidence>
<dbReference type="PANTHER" id="PTHR33540">
    <property type="entry name" value="TRNA THREONYLCARBAMOYLADENOSINE BIOSYNTHESIS PROTEIN TSAE"/>
    <property type="match status" value="1"/>
</dbReference>
<dbReference type="GO" id="GO:0005524">
    <property type="term" value="F:ATP binding"/>
    <property type="evidence" value="ECO:0007669"/>
    <property type="project" value="UniProtKB-KW"/>
</dbReference>
<comment type="caution">
    <text evidence="11">The sequence shown here is derived from an EMBL/GenBank/DDBJ whole genome shotgun (WGS) entry which is preliminary data.</text>
</comment>
<evidence type="ECO:0000256" key="4">
    <source>
        <dbReference type="ARBA" id="ARBA00022490"/>
    </source>
</evidence>
<evidence type="ECO:0000313" key="12">
    <source>
        <dbReference type="Proteomes" id="UP000177080"/>
    </source>
</evidence>
<gene>
    <name evidence="11" type="ORF">A2989_01040</name>
</gene>
<evidence type="ECO:0000256" key="10">
    <source>
        <dbReference type="ARBA" id="ARBA00032441"/>
    </source>
</evidence>
<evidence type="ECO:0000313" key="11">
    <source>
        <dbReference type="EMBL" id="OGD03401.1"/>
    </source>
</evidence>
<keyword evidence="8" id="KW-0067">ATP-binding</keyword>
<keyword evidence="11" id="KW-0808">Transferase</keyword>
<dbReference type="EMBL" id="MEXN01000007">
    <property type="protein sequence ID" value="OGD03401.1"/>
    <property type="molecule type" value="Genomic_DNA"/>
</dbReference>
<comment type="similarity">
    <text evidence="2">Belongs to the TsaE family.</text>
</comment>
<protein>
    <recommendedName>
        <fullName evidence="3">tRNA threonylcarbamoyladenosine biosynthesis protein TsaE</fullName>
    </recommendedName>
    <alternativeName>
        <fullName evidence="10">t(6)A37 threonylcarbamoyladenosine biosynthesis protein TsaE</fullName>
    </alternativeName>
</protein>
<dbReference type="Proteomes" id="UP000177080">
    <property type="component" value="Unassembled WGS sequence"/>
</dbReference>
<dbReference type="Pfam" id="PF02367">
    <property type="entry name" value="TsaE"/>
    <property type="match status" value="1"/>
</dbReference>
<accession>A0A1F4ZB49</accession>
<dbReference type="STRING" id="1797259.A2989_01040"/>
<dbReference type="InterPro" id="IPR003442">
    <property type="entry name" value="T6A_TsaE"/>
</dbReference>
<keyword evidence="4" id="KW-0963">Cytoplasm</keyword>
<evidence type="ECO:0000256" key="7">
    <source>
        <dbReference type="ARBA" id="ARBA00022741"/>
    </source>
</evidence>
<dbReference type="GO" id="GO:0005737">
    <property type="term" value="C:cytoplasm"/>
    <property type="evidence" value="ECO:0007669"/>
    <property type="project" value="UniProtKB-SubCell"/>
</dbReference>